<evidence type="ECO:0000313" key="1">
    <source>
        <dbReference type="EMBL" id="OPB75281.1"/>
    </source>
</evidence>
<reference evidence="1 4" key="1">
    <citation type="submission" date="2016-06" db="EMBL/GenBank/DDBJ databases">
        <authorList>
            <person name="Nicholson A.C."/>
        </authorList>
    </citation>
    <scope>NUCLEOTIDE SEQUENCE [LARGE SCALE GENOMIC DNA]</scope>
    <source>
        <strain evidence="1 4">G4123</strain>
    </source>
</reference>
<dbReference type="KEGG" id="ego:BBD34_13235"/>
<protein>
    <recommendedName>
        <fullName evidence="5">Sugar-binding protein</fullName>
    </recommendedName>
</protein>
<keyword evidence="3" id="KW-1185">Reference proteome</keyword>
<organism evidence="1 4">
    <name type="scientific">Elizabethkingia ursingii</name>
    <dbReference type="NCBI Taxonomy" id="1756150"/>
    <lineage>
        <taxon>Bacteria</taxon>
        <taxon>Pseudomonadati</taxon>
        <taxon>Bacteroidota</taxon>
        <taxon>Flavobacteriia</taxon>
        <taxon>Flavobacteriales</taxon>
        <taxon>Weeksellaceae</taxon>
        <taxon>Elizabethkingia</taxon>
    </lineage>
</organism>
<dbReference type="EMBL" id="MBDS01000002">
    <property type="protein sequence ID" value="OPB93054.1"/>
    <property type="molecule type" value="Genomic_DNA"/>
</dbReference>
<dbReference type="RefSeq" id="WP_078403625.1">
    <property type="nucleotide sequence ID" value="NZ_CP016377.1"/>
</dbReference>
<proteinExistence type="predicted"/>
<name>A0AAJ3TNV5_9FLAO</name>
<accession>A0AAJ3TNV5</accession>
<evidence type="ECO:0000313" key="4">
    <source>
        <dbReference type="Proteomes" id="UP000190816"/>
    </source>
</evidence>
<dbReference type="Proteomes" id="UP000190816">
    <property type="component" value="Unassembled WGS sequence"/>
</dbReference>
<comment type="caution">
    <text evidence="1">The sequence shown here is derived from an EMBL/GenBank/DDBJ whole genome shotgun (WGS) entry which is preliminary data.</text>
</comment>
<dbReference type="EMBL" id="MAIC01000014">
    <property type="protein sequence ID" value="OPB75281.1"/>
    <property type="molecule type" value="Genomic_DNA"/>
</dbReference>
<evidence type="ECO:0000313" key="3">
    <source>
        <dbReference type="Proteomes" id="UP000190016"/>
    </source>
</evidence>
<reference evidence="2 3" key="2">
    <citation type="submission" date="2016-07" db="EMBL/GenBank/DDBJ databases">
        <title>Revisiting the Taxonomy of the Elizabethkingia Genus based on Whole-Genome Sequencing, Optical Mapping, and MALDI-TOF.</title>
        <authorList>
            <person name="Nicholson A.C."/>
        </authorList>
    </citation>
    <scope>NUCLEOTIDE SEQUENCE [LARGE SCALE GENOMIC DNA]</scope>
    <source>
        <strain evidence="2 3">C1558</strain>
    </source>
</reference>
<sequence length="1088" mass="123828">MKNYTSFFILCFGFIYSQSNKLTPSIVPTTPESFAFNKISNTDIDFISGKDNISIPIYTIKNKDIEIPLTLNYSTGGIRLNEIASNVGLGWTLNTKNKITKNTKGKDDDFYTIWKPSENEILNFQQEFLETDPLFQKIKEATDVYSNKDTQSDIYSYNLPTSSGTFFFDKNNRSHTIPYQNDKIEKDIINNSITIKDTKGNIYTFKKGDEISTQVSDYIGLDGTPPPVSFSRTSYILENIRTPSNNLVKYSYRPVNYATNSYYKDVRIPITMPGDMTNVPYNDRNPVSKSYTTTNVTTENYISQIDFENGKIIFEYSDNNNLINNKAFRLDLKGIDESLTSTSPVALKFIKIYNQAGQLIKNFEFNYNYFISNNAIESPEKYRLKLLSIVELLSNEKHSFEYYENYNMPSRNSNSHDYWGYFNNKQNNTSIPNISASSEISQPYYYPYGGDLNVDEAASETYSLKKITYPTGGSKQYNYESNTIFSQEILTIPVIKDSENLFAPPSDSYLFYTSNIVNIPTSVPANKMKLVFNNNCENSNSSNAEINNTFGFGKLIHINADNSETILANNIFKNEEIDMSFYANKISTNRFKFEIEKMGDCSCNIFIRYTSEETSNNTSNFKVGGLRVKQIDFSDITSNYYTKYYYTVPDINTPQNLTNISSGINYVNNNFISKSITPYPLMNNEYSDSNTATHYTITNNIFSGISNTLESVKYNNVRVVTENKGFTDYQFNIPQNMIGNFNIYENFRSVDEDWKYTLLTSKKIYNNDSKLQSSTVYEYAYDTVKNSLSANSREGFVNFDISLSPYVYGTGSIYTKYKVNYKLSNYANSFIKNIKETTSNYFSSGHIQDIISREYNSNINDPLVLKDETNNLGGTKQKKSYTYPFETGVLKLVNANILTPLLSSNSNVTDNGEKIISKSESKYDDPNNLFPTSVLLYDLQNNSGQTEITYDLYDNKGNILQYSVKGKPVTVIWGYNQTQPIAKIEGAAYNQVSAYVSAIIAASDADNTLGTDQSEQALIGALDILRNNTALSVYQITTYTYNPLIGVTSITPPSGIREIYKYDSANRLESVKDVNGNLLKEYQYRYKN</sequence>
<evidence type="ECO:0008006" key="5">
    <source>
        <dbReference type="Google" id="ProtNLM"/>
    </source>
</evidence>
<dbReference type="Proteomes" id="UP000190016">
    <property type="component" value="Unassembled WGS sequence"/>
</dbReference>
<dbReference type="AlphaFoldDB" id="A0AAJ3TNV5"/>
<gene>
    <name evidence="1" type="ORF">BAY32_06990</name>
    <name evidence="2" type="ORF">BB021_01280</name>
</gene>
<evidence type="ECO:0000313" key="2">
    <source>
        <dbReference type="EMBL" id="OPB93054.1"/>
    </source>
</evidence>